<dbReference type="Pfam" id="PF07992">
    <property type="entry name" value="Pyr_redox_2"/>
    <property type="match status" value="1"/>
</dbReference>
<dbReference type="Gene3D" id="3.50.50.60">
    <property type="entry name" value="FAD/NAD(P)-binding domain"/>
    <property type="match status" value="3"/>
</dbReference>
<name>A0AAN7AG58_9PEZI</name>
<keyword evidence="3" id="KW-0285">Flavoprotein</keyword>
<evidence type="ECO:0000313" key="8">
    <source>
        <dbReference type="EMBL" id="KAK4185439.1"/>
    </source>
</evidence>
<evidence type="ECO:0000256" key="4">
    <source>
        <dbReference type="ARBA" id="ARBA00022827"/>
    </source>
</evidence>
<dbReference type="AlphaFoldDB" id="A0AAN7AG58"/>
<dbReference type="EMBL" id="MU864449">
    <property type="protein sequence ID" value="KAK4185439.1"/>
    <property type="molecule type" value="Genomic_DNA"/>
</dbReference>
<dbReference type="PANTHER" id="PTHR43098:SF2">
    <property type="entry name" value="FAD-BINDING MONOOXYGENASE AUSB-RELATED"/>
    <property type="match status" value="1"/>
</dbReference>
<evidence type="ECO:0000256" key="1">
    <source>
        <dbReference type="ARBA" id="ARBA00001974"/>
    </source>
</evidence>
<keyword evidence="4" id="KW-0274">FAD</keyword>
<evidence type="ECO:0000256" key="2">
    <source>
        <dbReference type="ARBA" id="ARBA00010139"/>
    </source>
</evidence>
<dbReference type="PANTHER" id="PTHR43098">
    <property type="entry name" value="L-ORNITHINE N(5)-MONOOXYGENASE-RELATED"/>
    <property type="match status" value="1"/>
</dbReference>
<feature type="domain" description="FAD/NAD(P)-binding" evidence="7">
    <location>
        <begin position="73"/>
        <end position="296"/>
    </location>
</feature>
<dbReference type="GO" id="GO:0016491">
    <property type="term" value="F:oxidoreductase activity"/>
    <property type="evidence" value="ECO:0007669"/>
    <property type="project" value="UniProtKB-KW"/>
</dbReference>
<proteinExistence type="inferred from homology"/>
<protein>
    <submittedName>
        <fullName evidence="8">Pentalenolactone D synthase</fullName>
    </submittedName>
</protein>
<keyword evidence="5" id="KW-0521">NADP</keyword>
<dbReference type="Proteomes" id="UP001302126">
    <property type="component" value="Unassembled WGS sequence"/>
</dbReference>
<reference evidence="8" key="2">
    <citation type="submission" date="2023-05" db="EMBL/GenBank/DDBJ databases">
        <authorList>
            <consortium name="Lawrence Berkeley National Laboratory"/>
            <person name="Steindorff A."/>
            <person name="Hensen N."/>
            <person name="Bonometti L."/>
            <person name="Westerberg I."/>
            <person name="Brannstrom I.O."/>
            <person name="Guillou S."/>
            <person name="Cros-Aarteil S."/>
            <person name="Calhoun S."/>
            <person name="Haridas S."/>
            <person name="Kuo A."/>
            <person name="Mondo S."/>
            <person name="Pangilinan J."/>
            <person name="Riley R."/>
            <person name="Labutti K."/>
            <person name="Andreopoulos B."/>
            <person name="Lipzen A."/>
            <person name="Chen C."/>
            <person name="Yanf M."/>
            <person name="Daum C."/>
            <person name="Ng V."/>
            <person name="Clum A."/>
            <person name="Ohm R."/>
            <person name="Martin F."/>
            <person name="Silar P."/>
            <person name="Natvig D."/>
            <person name="Lalanne C."/>
            <person name="Gautier V."/>
            <person name="Ament-Velasquez S.L."/>
            <person name="Kruys A."/>
            <person name="Hutchinson M.I."/>
            <person name="Powell A.J."/>
            <person name="Barry K."/>
            <person name="Miller A.N."/>
            <person name="Grigoriev I.V."/>
            <person name="Debuchy R."/>
            <person name="Gladieux P."/>
            <person name="Thoren M.H."/>
            <person name="Johannesson H."/>
        </authorList>
    </citation>
    <scope>NUCLEOTIDE SEQUENCE</scope>
    <source>
        <strain evidence="8">PSN309</strain>
    </source>
</reference>
<evidence type="ECO:0000259" key="7">
    <source>
        <dbReference type="Pfam" id="PF07992"/>
    </source>
</evidence>
<evidence type="ECO:0000313" key="9">
    <source>
        <dbReference type="Proteomes" id="UP001302126"/>
    </source>
</evidence>
<evidence type="ECO:0000256" key="5">
    <source>
        <dbReference type="ARBA" id="ARBA00022857"/>
    </source>
</evidence>
<evidence type="ECO:0000256" key="6">
    <source>
        <dbReference type="ARBA" id="ARBA00023002"/>
    </source>
</evidence>
<keyword evidence="6" id="KW-0560">Oxidoreductase</keyword>
<evidence type="ECO:0000256" key="3">
    <source>
        <dbReference type="ARBA" id="ARBA00022630"/>
    </source>
</evidence>
<dbReference type="InterPro" id="IPR050775">
    <property type="entry name" value="FAD-binding_Monooxygenases"/>
</dbReference>
<dbReference type="SUPFAM" id="SSF51905">
    <property type="entry name" value="FAD/NAD(P)-binding domain"/>
    <property type="match status" value="1"/>
</dbReference>
<keyword evidence="9" id="KW-1185">Reference proteome</keyword>
<organism evidence="8 9">
    <name type="scientific">Podospora australis</name>
    <dbReference type="NCBI Taxonomy" id="1536484"/>
    <lineage>
        <taxon>Eukaryota</taxon>
        <taxon>Fungi</taxon>
        <taxon>Dikarya</taxon>
        <taxon>Ascomycota</taxon>
        <taxon>Pezizomycotina</taxon>
        <taxon>Sordariomycetes</taxon>
        <taxon>Sordariomycetidae</taxon>
        <taxon>Sordariales</taxon>
        <taxon>Podosporaceae</taxon>
        <taxon>Podospora</taxon>
    </lineage>
</organism>
<gene>
    <name evidence="8" type="ORF">QBC35DRAFT_15731</name>
</gene>
<comment type="similarity">
    <text evidence="2">Belongs to the FAD-binding monooxygenase family.</text>
</comment>
<reference evidence="8" key="1">
    <citation type="journal article" date="2023" name="Mol. Phylogenet. Evol.">
        <title>Genome-scale phylogeny and comparative genomics of the fungal order Sordariales.</title>
        <authorList>
            <person name="Hensen N."/>
            <person name="Bonometti L."/>
            <person name="Westerberg I."/>
            <person name="Brannstrom I.O."/>
            <person name="Guillou S."/>
            <person name="Cros-Aarteil S."/>
            <person name="Calhoun S."/>
            <person name="Haridas S."/>
            <person name="Kuo A."/>
            <person name="Mondo S."/>
            <person name="Pangilinan J."/>
            <person name="Riley R."/>
            <person name="LaButti K."/>
            <person name="Andreopoulos B."/>
            <person name="Lipzen A."/>
            <person name="Chen C."/>
            <person name="Yan M."/>
            <person name="Daum C."/>
            <person name="Ng V."/>
            <person name="Clum A."/>
            <person name="Steindorff A."/>
            <person name="Ohm R.A."/>
            <person name="Martin F."/>
            <person name="Silar P."/>
            <person name="Natvig D.O."/>
            <person name="Lalanne C."/>
            <person name="Gautier V."/>
            <person name="Ament-Velasquez S.L."/>
            <person name="Kruys A."/>
            <person name="Hutchinson M.I."/>
            <person name="Powell A.J."/>
            <person name="Barry K."/>
            <person name="Miller A.N."/>
            <person name="Grigoriev I.V."/>
            <person name="Debuchy R."/>
            <person name="Gladieux P."/>
            <person name="Hiltunen Thoren M."/>
            <person name="Johannesson H."/>
        </authorList>
    </citation>
    <scope>NUCLEOTIDE SEQUENCE</scope>
    <source>
        <strain evidence="8">PSN309</strain>
    </source>
</reference>
<comment type="caution">
    <text evidence="8">The sequence shown here is derived from an EMBL/GenBank/DDBJ whole genome shotgun (WGS) entry which is preliminary data.</text>
</comment>
<comment type="cofactor">
    <cofactor evidence="1">
        <name>FAD</name>
        <dbReference type="ChEBI" id="CHEBI:57692"/>
    </cofactor>
</comment>
<accession>A0AAN7AG58</accession>
<dbReference type="InterPro" id="IPR023753">
    <property type="entry name" value="FAD/NAD-binding_dom"/>
</dbReference>
<sequence length="650" mass="71594">MATANPSADDLKLFSLQQKYQEEASKRLRSDGVSQFIELEKAGSTRLNALAEDPWADHAALNNKEPIKNGATYKFVILGAGYAGLVIAARLVEAGIAGGPDDIRIIDTAGGFGGTWYWNRYPGLQCDIESYSYMPLLEETGYMPKKRYASGLELREHAERIAQKFELDDKALFRARVTGARWVEETNLWKVEIAEGRGPGEETRNLSVQANYFLVASGILTTPHVPKIPGLEDFTGPIFHTARWDYSTTGGKQSDPSMSGLKGKRVGILGTGATAIQVVPELAKWAEELYVFQRTPSGVNWRGQRETDPEEWKTKIAYKKGWQRERQLNLDSFLTYAPKEVNMVGDAWTEMEAYCAIIGSPTWGIIEPTPEKIGEHVGRLYKLDIKHSEGRRARVDSIVEDTETANKLKAWYPTWCKRPTFSDEYLQTFNLPHVHLMDTNGKGVQSSTPKGLIVDGKEYPIDILVLSTGYRSPAYGGGNPVVRTGIDLRGRENKSFNEKWEAQGATTLHGVCTNSFPNLFFAPMAQFGSAANNACTIDVAAEHIAHIIGQAEKKAGGTAVVEATVEAEEAYAGEILRRAAFLAAVMGCTPGYITSEGEFTAAGQDPMVMMKKSRMSGWAQGMEHFIGMLQEYRADGSLKGIEVKKAVSSS</sequence>
<dbReference type="InterPro" id="IPR036188">
    <property type="entry name" value="FAD/NAD-bd_sf"/>
</dbReference>